<protein>
    <recommendedName>
        <fullName evidence="3">Acetate CoA-transferase YdiF</fullName>
        <ecNumber evidence="3">2.8.3.8</ecNumber>
    </recommendedName>
</protein>
<evidence type="ECO:0000313" key="6">
    <source>
        <dbReference type="Proteomes" id="UP000033633"/>
    </source>
</evidence>
<feature type="active site" description="5-glutamyl coenzyme A thioester intermediate" evidence="4">
    <location>
        <position position="331"/>
    </location>
</feature>
<comment type="caution">
    <text evidence="5">The sequence shown here is derived from an EMBL/GenBank/DDBJ whole genome shotgun (WGS) entry which is preliminary data.</text>
</comment>
<dbReference type="GO" id="GO:0046952">
    <property type="term" value="P:ketone body catabolic process"/>
    <property type="evidence" value="ECO:0007669"/>
    <property type="project" value="InterPro"/>
</dbReference>
<gene>
    <name evidence="5" type="ORF">KY46_02280</name>
</gene>
<dbReference type="PANTHER" id="PTHR43293:SF1">
    <property type="entry name" value="ACETATE COA-TRANSFERASE YDIF"/>
    <property type="match status" value="1"/>
</dbReference>
<accession>A0A0F5VHW7</accession>
<evidence type="ECO:0000256" key="4">
    <source>
        <dbReference type="PIRSR" id="PIRSR000858-1"/>
    </source>
</evidence>
<dbReference type="STRING" id="265726.KY46_02280"/>
<dbReference type="PATRIC" id="fig|265726.11.peg.494"/>
<dbReference type="InterPro" id="IPR014388">
    <property type="entry name" value="3-oxoacid_CoA-transferase"/>
</dbReference>
<evidence type="ECO:0000256" key="1">
    <source>
        <dbReference type="ARBA" id="ARBA00007154"/>
    </source>
</evidence>
<keyword evidence="2 3" id="KW-0808">Transferase</keyword>
<dbReference type="InterPro" id="IPR004165">
    <property type="entry name" value="CoA_trans_fam_I"/>
</dbReference>
<evidence type="ECO:0000313" key="5">
    <source>
        <dbReference type="EMBL" id="KKD01643.1"/>
    </source>
</evidence>
<comment type="function">
    <text evidence="3">CoA transferase having broad substrate specificity for short-chain acyl-CoA thioesters with the activity decreasing when the length of the carboxylic acid chain exceeds four carbons.</text>
</comment>
<dbReference type="InterPro" id="IPR037171">
    <property type="entry name" value="NagB/RpiA_transferase-like"/>
</dbReference>
<dbReference type="SMART" id="SM00882">
    <property type="entry name" value="CoA_trans"/>
    <property type="match status" value="2"/>
</dbReference>
<dbReference type="EMBL" id="JWYV01000001">
    <property type="protein sequence ID" value="KKD01643.1"/>
    <property type="molecule type" value="Genomic_DNA"/>
</dbReference>
<dbReference type="SUPFAM" id="SSF100950">
    <property type="entry name" value="NagB/RpiA/CoA transferase-like"/>
    <property type="match status" value="2"/>
</dbReference>
<proteinExistence type="inferred from homology"/>
<reference evidence="5 6" key="1">
    <citation type="submission" date="2014-12" db="EMBL/GenBank/DDBJ databases">
        <title>Mercury Reductase activity and rhizosphere competence traits in the genome of root associated Photobacterium halotolerans MELD1.</title>
        <authorList>
            <person name="Mathew D.C."/>
            <person name="Huang C.-C."/>
        </authorList>
    </citation>
    <scope>NUCLEOTIDE SEQUENCE [LARGE SCALE GENOMIC DNA]</scope>
    <source>
        <strain evidence="5 6">MELD1</strain>
    </source>
</reference>
<dbReference type="Gene3D" id="3.40.1080.10">
    <property type="entry name" value="Glutaconate Coenzyme A-transferase"/>
    <property type="match status" value="2"/>
</dbReference>
<keyword evidence="6" id="KW-1185">Reference proteome</keyword>
<dbReference type="EC" id="2.8.3.8" evidence="3"/>
<dbReference type="Proteomes" id="UP000033633">
    <property type="component" value="Unassembled WGS sequence"/>
</dbReference>
<dbReference type="GO" id="GO:0008775">
    <property type="term" value="F:acetate CoA-transferase activity"/>
    <property type="evidence" value="ECO:0007669"/>
    <property type="project" value="UniProtKB-EC"/>
</dbReference>
<dbReference type="OrthoDB" id="9805230at2"/>
<evidence type="ECO:0000256" key="2">
    <source>
        <dbReference type="ARBA" id="ARBA00022679"/>
    </source>
</evidence>
<dbReference type="RefSeq" id="WP_046218972.1">
    <property type="nucleotide sequence ID" value="NZ_JWYV01000001.1"/>
</dbReference>
<dbReference type="AlphaFoldDB" id="A0A0F5VHW7"/>
<dbReference type="Pfam" id="PF01144">
    <property type="entry name" value="CoA_trans"/>
    <property type="match status" value="1"/>
</dbReference>
<dbReference type="PANTHER" id="PTHR43293">
    <property type="entry name" value="ACETATE COA-TRANSFERASE YDIF"/>
    <property type="match status" value="1"/>
</dbReference>
<name>A0A0F5VHW7_9GAMM</name>
<dbReference type="PIRSF" id="PIRSF000858">
    <property type="entry name" value="SCOT-t"/>
    <property type="match status" value="1"/>
</dbReference>
<sequence>MAVTQLTAEEAAAWITDGQAVMLGGFIGSVVPESIIRALGDRYGNDASPRDLTLIFAAGQGDGQGRAANHLARPGMVKRVIGGHWGLVPDLQKLALSNEIEAYNLPQGVISHLLRDTAAGKPGTITTTGLGTFVDPRLEGGKINAITREDLVSVLNLNGEEYLFYQRLPVDMAILRGTTADENGNITMEDECLVVENLAAAQAARNQGGKVVVQVKRVVPAGTLDPHSIKIPGIFVDAIVLCHDDGEHMQTFATRFNPDFVGRARAGTQPSGCTVGDSGPDQLDAKTIIARRAAQELTPGAVLNLGIGVPEHIAIVAGKLGMLGRMTLTVEPGAIGGLPASGLDFGASRHPQAIITQDQMFDFYDGGGIDQAFLGLAQCSARGDINVSRFGDKLPGCGGFINISQHAKSLFFCGTFTAAGLEVAVRNGELAILKEGRQNKFVETVEQITFSAARAVQTRQTVRYITERAVFRLEPQGLVLEEIAPGVDLERDILAHMSFTPVMDPGLSLMPAEIFSPRFGQKNTSIAGCG</sequence>
<organism evidence="5 6">
    <name type="scientific">Photobacterium halotolerans</name>
    <dbReference type="NCBI Taxonomy" id="265726"/>
    <lineage>
        <taxon>Bacteria</taxon>
        <taxon>Pseudomonadati</taxon>
        <taxon>Pseudomonadota</taxon>
        <taxon>Gammaproteobacteria</taxon>
        <taxon>Vibrionales</taxon>
        <taxon>Vibrionaceae</taxon>
        <taxon>Photobacterium</taxon>
    </lineage>
</organism>
<comment type="similarity">
    <text evidence="1 3">Belongs to the 3-oxoacid CoA-transferase family.</text>
</comment>
<comment type="catalytic activity">
    <reaction evidence="3">
        <text>an acyl-CoA + acetate = a carboxylate + acetyl-CoA</text>
        <dbReference type="Rhea" id="RHEA:13381"/>
        <dbReference type="ChEBI" id="CHEBI:29067"/>
        <dbReference type="ChEBI" id="CHEBI:30089"/>
        <dbReference type="ChEBI" id="CHEBI:57288"/>
        <dbReference type="ChEBI" id="CHEBI:58342"/>
        <dbReference type="EC" id="2.8.3.8"/>
    </reaction>
</comment>
<evidence type="ECO:0000256" key="3">
    <source>
        <dbReference type="PIRNR" id="PIRNR000858"/>
    </source>
</evidence>